<comment type="caution">
    <text evidence="1">The sequence shown here is derived from an EMBL/GenBank/DDBJ whole genome shotgun (WGS) entry which is preliminary data.</text>
</comment>
<gene>
    <name evidence="1" type="ORF">FDY95_22935</name>
</gene>
<keyword evidence="2" id="KW-1185">Reference proteome</keyword>
<name>A0A5R8WJB4_9BACT</name>
<reference evidence="1 2" key="1">
    <citation type="submission" date="2019-05" db="EMBL/GenBank/DDBJ databases">
        <title>Hymenobacter edaphi sp. nov., isolated from abandoned arsenic-contaminated farmland soil.</title>
        <authorList>
            <person name="Nie L."/>
        </authorList>
    </citation>
    <scope>NUCLEOTIDE SEQUENCE [LARGE SCALE GENOMIC DNA]</scope>
    <source>
        <strain evidence="1 2">1-3-3-8</strain>
    </source>
</reference>
<protein>
    <submittedName>
        <fullName evidence="1">Uncharacterized protein</fullName>
    </submittedName>
</protein>
<dbReference type="Proteomes" id="UP000305517">
    <property type="component" value="Unassembled WGS sequence"/>
</dbReference>
<evidence type="ECO:0000313" key="2">
    <source>
        <dbReference type="Proteomes" id="UP000305517"/>
    </source>
</evidence>
<organism evidence="1 2">
    <name type="scientific">Hymenobacter jeollabukensis</name>
    <dbReference type="NCBI Taxonomy" id="2025313"/>
    <lineage>
        <taxon>Bacteria</taxon>
        <taxon>Pseudomonadati</taxon>
        <taxon>Bacteroidota</taxon>
        <taxon>Cytophagia</taxon>
        <taxon>Cytophagales</taxon>
        <taxon>Hymenobacteraceae</taxon>
        <taxon>Hymenobacter</taxon>
    </lineage>
</organism>
<dbReference type="RefSeq" id="WP_138081497.1">
    <property type="nucleotide sequence ID" value="NZ_VAJM01000016.1"/>
</dbReference>
<dbReference type="AlphaFoldDB" id="A0A5R8WJB4"/>
<dbReference type="EMBL" id="VAJM01000016">
    <property type="protein sequence ID" value="TLM88693.1"/>
    <property type="molecule type" value="Genomic_DNA"/>
</dbReference>
<accession>A0A5R8WJB4</accession>
<evidence type="ECO:0000313" key="1">
    <source>
        <dbReference type="EMBL" id="TLM88693.1"/>
    </source>
</evidence>
<sequence>MSTAAPVLTRRIGFQPKPKPEPVKPFTRIHTCGGLLHREQEQLGTAACLAAFEDRLRREKPHPRINGLPNVRPTSYCVEFDAWYGYAHDTYSVTSNEPAVIRRLTAALLAATTLPPMSQPTDDAYDWASIRQTFEFNMLGREQDDRSPEYCQPLRYSVVRPAPSPQHQELSELLWAMRPLFYRLPLEDKAANAAQLEQLQAEAYALKQQIWRNAHPLPAAPAPAPLRTGPGIQGTLF</sequence>
<proteinExistence type="predicted"/>